<dbReference type="Pfam" id="PF00570">
    <property type="entry name" value="HRDC"/>
    <property type="match status" value="1"/>
</dbReference>
<dbReference type="Pfam" id="PF05970">
    <property type="entry name" value="PIF1"/>
    <property type="match status" value="1"/>
</dbReference>
<evidence type="ECO:0000313" key="2">
    <source>
        <dbReference type="EMBL" id="HIW87257.1"/>
    </source>
</evidence>
<dbReference type="Proteomes" id="UP000824267">
    <property type="component" value="Unassembled WGS sequence"/>
</dbReference>
<dbReference type="SUPFAM" id="SSF47819">
    <property type="entry name" value="HRDC-like"/>
    <property type="match status" value="1"/>
</dbReference>
<dbReference type="GO" id="GO:0000723">
    <property type="term" value="P:telomere maintenance"/>
    <property type="evidence" value="ECO:0007669"/>
    <property type="project" value="InterPro"/>
</dbReference>
<feature type="domain" description="HRDC" evidence="1">
    <location>
        <begin position="630"/>
        <end position="704"/>
    </location>
</feature>
<dbReference type="InterPro" id="IPR044876">
    <property type="entry name" value="HRDC_dom_sf"/>
</dbReference>
<dbReference type="InterPro" id="IPR051055">
    <property type="entry name" value="PIF1_helicase"/>
</dbReference>
<dbReference type="InterPro" id="IPR002121">
    <property type="entry name" value="HRDC_dom"/>
</dbReference>
<sequence length="704" mass="81818">MESNPELRLAEKYVNQTDTNIFLTGKAGTGKTTFLRHIAATTHKRRVVLAPTGIAALNAEGTTIHSFFQFSFAPYLPGYASERISYRKERLNLIRSLELIIIDEASMMRADILDHIDDILRQVRPKFRDRPFGGVQMLLIGDLSQLPPVVQGEEYEVLKTEYDTPYFFSSRAFAQSLFRTISLERIYRQTSPLFVEMLNRIRVNNLNEELTERLNARYEPDALANQKEGVVVLCTHNSQAGKINDDKLKGIKKKEYVYHAEIERNFPENMYPNAERLVLKQGAQVIFIANDSWASPRRYYNGSIGRVESLDDEEVMVRMEDSENVVSVKRHLWENCRYTLDRKTREIRSETIGTFSQFPLKLAWAITVHKSQGLTFDRVIIDANRAFTHGQFYVALSRCRSLEGVVLCERFNPYAVMTDEKVCDFSCRQLASSPDENTFREDNYAYVFRVFEQIFDFRPLSYALHAILQVNESCIRRQDAEAAERIKILAEESLLEICGVGERFLREIGQIRQRFSAEKTTERLLERSLRAAAYFTDKMKKIFELLYIMDKASLQEDEQKEEVEQSALALARETEIKHRILTYLKEREFDFDALINYRSSLYAYGDDMPLKALEAYMKTRKKDVEKQSDELVMDDLYEALKSWRRKKAAQLNVPAYTVISRQGFESIIRFKPTRIENLQTLKGIGKKTVEKYADEILEIVREKS</sequence>
<dbReference type="PROSITE" id="PS50967">
    <property type="entry name" value="HRDC"/>
    <property type="match status" value="1"/>
</dbReference>
<dbReference type="GO" id="GO:0003676">
    <property type="term" value="F:nucleic acid binding"/>
    <property type="evidence" value="ECO:0007669"/>
    <property type="project" value="InterPro"/>
</dbReference>
<dbReference type="InterPro" id="IPR010997">
    <property type="entry name" value="HRDC-like_sf"/>
</dbReference>
<gene>
    <name evidence="2" type="ORF">IAC47_03160</name>
</gene>
<dbReference type="Pfam" id="PF13538">
    <property type="entry name" value="UvrD_C_2"/>
    <property type="match status" value="1"/>
</dbReference>
<organism evidence="2 3">
    <name type="scientific">Candidatus Onthomorpha intestinigallinarum</name>
    <dbReference type="NCBI Taxonomy" id="2840880"/>
    <lineage>
        <taxon>Bacteria</taxon>
        <taxon>Pseudomonadati</taxon>
        <taxon>Bacteroidota</taxon>
        <taxon>Bacteroidia</taxon>
        <taxon>Bacteroidales</taxon>
        <taxon>Candidatus Onthomorpha</taxon>
    </lineage>
</organism>
<dbReference type="CDD" id="cd18809">
    <property type="entry name" value="SF1_C_RecD"/>
    <property type="match status" value="1"/>
</dbReference>
<evidence type="ECO:0000259" key="1">
    <source>
        <dbReference type="PROSITE" id="PS50967"/>
    </source>
</evidence>
<dbReference type="EMBL" id="DXGG01000109">
    <property type="protein sequence ID" value="HIW87257.1"/>
    <property type="molecule type" value="Genomic_DNA"/>
</dbReference>
<reference evidence="2" key="2">
    <citation type="submission" date="2021-04" db="EMBL/GenBank/DDBJ databases">
        <authorList>
            <person name="Gilroy R."/>
        </authorList>
    </citation>
    <scope>NUCLEOTIDE SEQUENCE</scope>
    <source>
        <strain evidence="2">Gambia16-930</strain>
    </source>
</reference>
<dbReference type="InterPro" id="IPR010285">
    <property type="entry name" value="DNA_helicase_pif1-like_DEAD"/>
</dbReference>
<dbReference type="SUPFAM" id="SSF52540">
    <property type="entry name" value="P-loop containing nucleoside triphosphate hydrolases"/>
    <property type="match status" value="2"/>
</dbReference>
<evidence type="ECO:0000313" key="3">
    <source>
        <dbReference type="Proteomes" id="UP000824267"/>
    </source>
</evidence>
<dbReference type="InterPro" id="IPR027417">
    <property type="entry name" value="P-loop_NTPase"/>
</dbReference>
<reference evidence="2" key="1">
    <citation type="journal article" date="2021" name="PeerJ">
        <title>Extensive microbial diversity within the chicken gut microbiome revealed by metagenomics and culture.</title>
        <authorList>
            <person name="Gilroy R."/>
            <person name="Ravi A."/>
            <person name="Getino M."/>
            <person name="Pursley I."/>
            <person name="Horton D.L."/>
            <person name="Alikhan N.F."/>
            <person name="Baker D."/>
            <person name="Gharbi K."/>
            <person name="Hall N."/>
            <person name="Watson M."/>
            <person name="Adriaenssens E.M."/>
            <person name="Foster-Nyarko E."/>
            <person name="Jarju S."/>
            <person name="Secka A."/>
            <person name="Antonio M."/>
            <person name="Oren A."/>
            <person name="Chaudhuri R.R."/>
            <person name="La Ragione R."/>
            <person name="Hildebrand F."/>
            <person name="Pallen M.J."/>
        </authorList>
    </citation>
    <scope>NUCLEOTIDE SEQUENCE</scope>
    <source>
        <strain evidence="2">Gambia16-930</strain>
    </source>
</reference>
<dbReference type="FunFam" id="3.40.50.300:FF:001498">
    <property type="entry name" value="ATP-dependent DNA helicase"/>
    <property type="match status" value="1"/>
</dbReference>
<dbReference type="Gene3D" id="3.40.50.300">
    <property type="entry name" value="P-loop containing nucleotide triphosphate hydrolases"/>
    <property type="match status" value="2"/>
</dbReference>
<dbReference type="PANTHER" id="PTHR47642">
    <property type="entry name" value="ATP-DEPENDENT DNA HELICASE"/>
    <property type="match status" value="1"/>
</dbReference>
<protein>
    <submittedName>
        <fullName evidence="2">AAA family ATPase</fullName>
    </submittedName>
</protein>
<name>A0A9D1RGM1_9BACT</name>
<proteinExistence type="predicted"/>
<dbReference type="SMART" id="SM00382">
    <property type="entry name" value="AAA"/>
    <property type="match status" value="1"/>
</dbReference>
<comment type="caution">
    <text evidence="2">The sequence shown here is derived from an EMBL/GenBank/DDBJ whole genome shotgun (WGS) entry which is preliminary data.</text>
</comment>
<dbReference type="Gene3D" id="1.10.150.80">
    <property type="entry name" value="HRDC domain"/>
    <property type="match status" value="1"/>
</dbReference>
<dbReference type="InterPro" id="IPR027785">
    <property type="entry name" value="UvrD-like_helicase_C"/>
</dbReference>
<dbReference type="GO" id="GO:0006281">
    <property type="term" value="P:DNA repair"/>
    <property type="evidence" value="ECO:0007669"/>
    <property type="project" value="InterPro"/>
</dbReference>
<dbReference type="GO" id="GO:0003678">
    <property type="term" value="F:DNA helicase activity"/>
    <property type="evidence" value="ECO:0007669"/>
    <property type="project" value="InterPro"/>
</dbReference>
<dbReference type="AlphaFoldDB" id="A0A9D1RGM1"/>
<dbReference type="PANTHER" id="PTHR47642:SF5">
    <property type="entry name" value="ATP-DEPENDENT DNA HELICASE"/>
    <property type="match status" value="1"/>
</dbReference>
<dbReference type="InterPro" id="IPR003593">
    <property type="entry name" value="AAA+_ATPase"/>
</dbReference>
<dbReference type="GO" id="GO:0000166">
    <property type="term" value="F:nucleotide binding"/>
    <property type="evidence" value="ECO:0007669"/>
    <property type="project" value="InterPro"/>
</dbReference>
<accession>A0A9D1RGM1</accession>